<evidence type="ECO:0000313" key="3">
    <source>
        <dbReference type="Proteomes" id="UP001058236"/>
    </source>
</evidence>
<evidence type="ECO:0000313" key="2">
    <source>
        <dbReference type="EMBL" id="UTR83611.1"/>
    </source>
</evidence>
<dbReference type="Proteomes" id="UP001058236">
    <property type="component" value="Plasmid unnamed"/>
</dbReference>
<proteinExistence type="predicted"/>
<geneLocation type="plasmid" evidence="2 3">
    <name>unnamed</name>
</geneLocation>
<gene>
    <name evidence="1" type="ORF">NLU04_34340</name>
    <name evidence="2" type="ORF">NLU04_34425</name>
</gene>
<sequence length="47" mass="4929">MPADGPRAGVQQGGHDPVVAVVLQEEHELLLDAGRHQQGALLPHRAG</sequence>
<name>A0ABY5FIR8_9ACTN</name>
<dbReference type="EMBL" id="CP101398">
    <property type="protein sequence ID" value="UTR83594.1"/>
    <property type="molecule type" value="Genomic_DNA"/>
</dbReference>
<protein>
    <submittedName>
        <fullName evidence="2">Uncharacterized protein</fullName>
    </submittedName>
</protein>
<accession>A0ABY5FIR8</accession>
<keyword evidence="3" id="KW-1185">Reference proteome</keyword>
<organism evidence="2 3">
    <name type="scientific">Streptomyces cavourensis</name>
    <dbReference type="NCBI Taxonomy" id="67258"/>
    <lineage>
        <taxon>Bacteria</taxon>
        <taxon>Bacillati</taxon>
        <taxon>Actinomycetota</taxon>
        <taxon>Actinomycetes</taxon>
        <taxon>Kitasatosporales</taxon>
        <taxon>Streptomycetaceae</taxon>
        <taxon>Streptomyces</taxon>
    </lineage>
</organism>
<dbReference type="RefSeq" id="WP_255240283.1">
    <property type="nucleotide sequence ID" value="NZ_CP101398.1"/>
</dbReference>
<keyword evidence="2" id="KW-0614">Plasmid</keyword>
<dbReference type="EMBL" id="CP101398">
    <property type="protein sequence ID" value="UTR83611.1"/>
    <property type="molecule type" value="Genomic_DNA"/>
</dbReference>
<reference evidence="2" key="1">
    <citation type="submission" date="2022-07" db="EMBL/GenBank/DDBJ databases">
        <title>Genomic of Streptomyces cavourensis F2.</title>
        <authorList>
            <person name="Hu S."/>
            <person name="Liang W."/>
        </authorList>
    </citation>
    <scope>NUCLEOTIDE SEQUENCE</scope>
    <source>
        <strain evidence="2">F2</strain>
        <plasmid evidence="2">unnamed</plasmid>
    </source>
</reference>
<evidence type="ECO:0000313" key="1">
    <source>
        <dbReference type="EMBL" id="UTR83594.1"/>
    </source>
</evidence>